<proteinExistence type="predicted"/>
<organism evidence="1 2">
    <name type="scientific">Treponema vincentii ATCC 35580</name>
    <dbReference type="NCBI Taxonomy" id="596324"/>
    <lineage>
        <taxon>Bacteria</taxon>
        <taxon>Pseudomonadati</taxon>
        <taxon>Spirochaetota</taxon>
        <taxon>Spirochaetia</taxon>
        <taxon>Spirochaetales</taxon>
        <taxon>Treponemataceae</taxon>
        <taxon>Treponema</taxon>
    </lineage>
</organism>
<evidence type="ECO:0000313" key="2">
    <source>
        <dbReference type="Proteomes" id="UP000004509"/>
    </source>
</evidence>
<dbReference type="RefSeq" id="WP_006187753.1">
    <property type="nucleotide sequence ID" value="NZ_ACYH01000011.1"/>
</dbReference>
<accession>C8PMK0</accession>
<dbReference type="eggNOG" id="COG0840">
    <property type="taxonomic scope" value="Bacteria"/>
</dbReference>
<gene>
    <name evidence="1" type="ORF">TREVI0001_0615</name>
</gene>
<evidence type="ECO:0000313" key="1">
    <source>
        <dbReference type="EMBL" id="EEV21417.1"/>
    </source>
</evidence>
<sequence>MKKRFSLRYRLILIFGILIAAAGTTEGLLAIRIARKAVTEKIEVHLMDKARDTAEILDGKVMQWFQLLEGIARAPLLRDSGLSYRKKQSCCKPLPTLTALFKSSILLIKKE</sequence>
<dbReference type="STRING" id="596324.TREVI0001_0615"/>
<name>C8PMK0_9SPIR</name>
<dbReference type="EMBL" id="ACYH01000011">
    <property type="protein sequence ID" value="EEV21417.1"/>
    <property type="molecule type" value="Genomic_DNA"/>
</dbReference>
<reference evidence="1 2" key="1">
    <citation type="submission" date="2009-07" db="EMBL/GenBank/DDBJ databases">
        <authorList>
            <person name="Madupu R."/>
            <person name="Sebastian Y."/>
            <person name="Durkin A.S."/>
            <person name="Torralba M."/>
            <person name="Methe B."/>
            <person name="Sutton G.G."/>
            <person name="Strausberg R.L."/>
            <person name="Nelson K.E."/>
        </authorList>
    </citation>
    <scope>NUCLEOTIDE SEQUENCE [LARGE SCALE GENOMIC DNA]</scope>
    <source>
        <strain evidence="1 2">ATCC 35580</strain>
    </source>
</reference>
<dbReference type="AlphaFoldDB" id="C8PMK0"/>
<dbReference type="Proteomes" id="UP000004509">
    <property type="component" value="Unassembled WGS sequence"/>
</dbReference>
<comment type="caution">
    <text evidence="1">The sequence shown here is derived from an EMBL/GenBank/DDBJ whole genome shotgun (WGS) entry which is preliminary data.</text>
</comment>
<protein>
    <submittedName>
        <fullName evidence="1">Methyl-accepting chemotaxis protein</fullName>
    </submittedName>
</protein>